<dbReference type="InterPro" id="IPR027417">
    <property type="entry name" value="P-loop_NTPase"/>
</dbReference>
<evidence type="ECO:0000256" key="2">
    <source>
        <dbReference type="ARBA" id="ARBA00022801"/>
    </source>
</evidence>
<dbReference type="SMART" id="SM00847">
    <property type="entry name" value="HA2"/>
    <property type="match status" value="1"/>
</dbReference>
<organism evidence="8 9">
    <name type="scientific">Paragemmobacter aquarius</name>
    <dbReference type="NCBI Taxonomy" id="2169400"/>
    <lineage>
        <taxon>Bacteria</taxon>
        <taxon>Pseudomonadati</taxon>
        <taxon>Pseudomonadota</taxon>
        <taxon>Alphaproteobacteria</taxon>
        <taxon>Rhodobacterales</taxon>
        <taxon>Paracoccaceae</taxon>
        <taxon>Paragemmobacter</taxon>
    </lineage>
</organism>
<feature type="domain" description="Helicase ATP-binding" evidence="6">
    <location>
        <begin position="20"/>
        <end position="183"/>
    </location>
</feature>
<evidence type="ECO:0000256" key="3">
    <source>
        <dbReference type="ARBA" id="ARBA00022806"/>
    </source>
</evidence>
<dbReference type="CDD" id="cd18791">
    <property type="entry name" value="SF2_C_RHA"/>
    <property type="match status" value="1"/>
</dbReference>
<dbReference type="PIRSF" id="PIRSF005496">
    <property type="entry name" value="ATP_hel_hrpB"/>
    <property type="match status" value="1"/>
</dbReference>
<dbReference type="NCBIfam" id="TIGR01970">
    <property type="entry name" value="DEAH_box_HrpB"/>
    <property type="match status" value="1"/>
</dbReference>
<dbReference type="PROSITE" id="PS51192">
    <property type="entry name" value="HELICASE_ATP_BIND_1"/>
    <property type="match status" value="1"/>
</dbReference>
<dbReference type="InterPro" id="IPR001650">
    <property type="entry name" value="Helicase_C-like"/>
</dbReference>
<dbReference type="Pfam" id="PF00271">
    <property type="entry name" value="Helicase_C"/>
    <property type="match status" value="1"/>
</dbReference>
<dbReference type="Gene3D" id="1.20.120.1080">
    <property type="match status" value="1"/>
</dbReference>
<evidence type="ECO:0000313" key="8">
    <source>
        <dbReference type="EMBL" id="AWB49246.1"/>
    </source>
</evidence>
<dbReference type="Pfam" id="PF08482">
    <property type="entry name" value="HrpB_C"/>
    <property type="match status" value="1"/>
</dbReference>
<dbReference type="SMART" id="SM00487">
    <property type="entry name" value="DEXDc"/>
    <property type="match status" value="1"/>
</dbReference>
<dbReference type="InterPro" id="IPR010225">
    <property type="entry name" value="HrpB"/>
</dbReference>
<feature type="domain" description="Helicase C-terminal" evidence="7">
    <location>
        <begin position="211"/>
        <end position="375"/>
    </location>
</feature>
<dbReference type="FunFam" id="3.40.50.300:FF:002125">
    <property type="entry name" value="ATP-dependent helicase HrpB"/>
    <property type="match status" value="1"/>
</dbReference>
<dbReference type="GO" id="GO:0003676">
    <property type="term" value="F:nucleic acid binding"/>
    <property type="evidence" value="ECO:0007669"/>
    <property type="project" value="InterPro"/>
</dbReference>
<evidence type="ECO:0000256" key="1">
    <source>
        <dbReference type="ARBA" id="ARBA00022741"/>
    </source>
</evidence>
<dbReference type="GO" id="GO:0004386">
    <property type="term" value="F:helicase activity"/>
    <property type="evidence" value="ECO:0007669"/>
    <property type="project" value="UniProtKB-KW"/>
</dbReference>
<dbReference type="InterPro" id="IPR056329">
    <property type="entry name" value="CON_HrpB"/>
</dbReference>
<keyword evidence="4" id="KW-0067">ATP-binding</keyword>
<dbReference type="InterPro" id="IPR011545">
    <property type="entry name" value="DEAD/DEAH_box_helicase_dom"/>
</dbReference>
<dbReference type="RefSeq" id="WP_108436063.1">
    <property type="nucleotide sequence ID" value="NZ_CP028918.1"/>
</dbReference>
<dbReference type="Pfam" id="PF04408">
    <property type="entry name" value="WHD_HA2"/>
    <property type="match status" value="1"/>
</dbReference>
<evidence type="ECO:0000313" key="9">
    <source>
        <dbReference type="Proteomes" id="UP000244496"/>
    </source>
</evidence>
<dbReference type="InterPro" id="IPR014001">
    <property type="entry name" value="Helicase_ATP-bd"/>
</dbReference>
<dbReference type="KEGG" id="geh:HYN69_12670"/>
<dbReference type="SMART" id="SM00490">
    <property type="entry name" value="HELICc"/>
    <property type="match status" value="1"/>
</dbReference>
<dbReference type="PANTHER" id="PTHR43519">
    <property type="entry name" value="ATP-DEPENDENT RNA HELICASE HRPB"/>
    <property type="match status" value="1"/>
</dbReference>
<name>A0A2S0UN61_9RHOB</name>
<reference evidence="8 9" key="1">
    <citation type="submission" date="2018-04" db="EMBL/GenBank/DDBJ databases">
        <title>Genome sequencing of Gemmobacter.</title>
        <authorList>
            <person name="Yi H."/>
            <person name="Baek M.-G."/>
        </authorList>
    </citation>
    <scope>NUCLEOTIDE SEQUENCE [LARGE SCALE GENOMIC DNA]</scope>
    <source>
        <strain evidence="8 9">HYN0069</strain>
    </source>
</reference>
<sequence length="813" mass="87629">MSESPNPSPLPIDEALPALRHAIAARGMAVLQAPPGAGKTTRVPLDLLASGLIAGRIVMLEPRRLAARAAAERMAETLGEPVGQTVGYRIRGEAKVSKSTRIEVVTEGILTRMLQSDPSLAGIGAVIFDEFHERSLNADLGLALCLEVRGALREDLVLVVMSATLDAAPVATLMGDAPLVTSAGRAFPVETRWLPRPPDASLRFEAAVTGLILQALEETTQGGILVFLPGEGEIRRVEAQLASRIPADTVIRPLFGAMDFAAQRAALAPVAGRKIVLATSIAETSLTLPDIRVVVDAGRARRARFDAASGMSRLVTERVTRAEAEQRRGRAGRVAAGICYRMWTKGEEGGLSAFPPAEIEAADLTGLALELALWGGGELPFLTPPHPGVLGEARALLSSLGALDDKGRITPHGKMLATLPLHPRLGHMLALAGPKAAPLAALLAERDPLRGAPPDLMLRLKAIDRPPPEAHRPTIERIRDEKRRLAKSAPAVAAELSPAQMAALAYPDRIGLRRKGDAPRWVLSGGKGAAMAAGTPLAGARLIVATDLDGDQREATLRQAVALTEAELRDLFADRIQWQTICEWSRREGRVMARKQERFGALVLNDQTWPDAPPEALARAALDGLRQIGLPWTPAANRLRARIRLAAGTGTSWPDVTDTALLASLEDWLLPHLKAPKTESDLRALDLTEPLRALLTWDQTQTLDHLTPSHFETPMGRRVPIDYDGEAPAIEVRLQEMFGTTRHPTVGANRLPLRVTLLSPGQRPVQVTMDLPGFWANSYADVRKDMRGQYPRHPWPEDPTAAEPTLRAKPRGT</sequence>
<keyword evidence="3 8" id="KW-0347">Helicase</keyword>
<dbReference type="InterPro" id="IPR013689">
    <property type="entry name" value="RNA_helicase_ATP-dep_HrpB_C"/>
</dbReference>
<dbReference type="Gene3D" id="3.40.50.300">
    <property type="entry name" value="P-loop containing nucleotide triphosphate hydrolases"/>
    <property type="match status" value="2"/>
</dbReference>
<dbReference type="InterPro" id="IPR048333">
    <property type="entry name" value="HA2_WH"/>
</dbReference>
<dbReference type="CDD" id="cd17990">
    <property type="entry name" value="DEXHc_HrpB"/>
    <property type="match status" value="1"/>
</dbReference>
<keyword evidence="9" id="KW-1185">Reference proteome</keyword>
<dbReference type="InterPro" id="IPR049614">
    <property type="entry name" value="HrpB_DEXH"/>
</dbReference>
<protein>
    <submittedName>
        <fullName evidence="8">ATP-dependent helicase HrpB</fullName>
    </submittedName>
</protein>
<evidence type="ECO:0000256" key="4">
    <source>
        <dbReference type="ARBA" id="ARBA00022840"/>
    </source>
</evidence>
<accession>A0A2S0UN61</accession>
<dbReference type="PANTHER" id="PTHR43519:SF1">
    <property type="entry name" value="ATP-DEPENDENT RNA HELICASE HRPB"/>
    <property type="match status" value="1"/>
</dbReference>
<dbReference type="Proteomes" id="UP000244496">
    <property type="component" value="Chromosome"/>
</dbReference>
<keyword evidence="1" id="KW-0547">Nucleotide-binding</keyword>
<dbReference type="PROSITE" id="PS51194">
    <property type="entry name" value="HELICASE_CTER"/>
    <property type="match status" value="1"/>
</dbReference>
<keyword evidence="2" id="KW-0378">Hydrolase</keyword>
<dbReference type="EMBL" id="CP028918">
    <property type="protein sequence ID" value="AWB49246.1"/>
    <property type="molecule type" value="Genomic_DNA"/>
</dbReference>
<dbReference type="GO" id="GO:0016787">
    <property type="term" value="F:hydrolase activity"/>
    <property type="evidence" value="ECO:0007669"/>
    <property type="project" value="UniProtKB-KW"/>
</dbReference>
<dbReference type="AlphaFoldDB" id="A0A2S0UN61"/>
<feature type="region of interest" description="Disordered" evidence="5">
    <location>
        <begin position="790"/>
        <end position="813"/>
    </location>
</feature>
<dbReference type="Pfam" id="PF24473">
    <property type="entry name" value="CON_HrpB"/>
    <property type="match status" value="1"/>
</dbReference>
<dbReference type="GO" id="GO:0005524">
    <property type="term" value="F:ATP binding"/>
    <property type="evidence" value="ECO:0007669"/>
    <property type="project" value="UniProtKB-KW"/>
</dbReference>
<dbReference type="Pfam" id="PF00270">
    <property type="entry name" value="DEAD"/>
    <property type="match status" value="1"/>
</dbReference>
<proteinExistence type="predicted"/>
<evidence type="ECO:0000259" key="6">
    <source>
        <dbReference type="PROSITE" id="PS51192"/>
    </source>
</evidence>
<dbReference type="InterPro" id="IPR007502">
    <property type="entry name" value="Helicase-assoc_dom"/>
</dbReference>
<dbReference type="OrthoDB" id="9805617at2"/>
<evidence type="ECO:0000256" key="5">
    <source>
        <dbReference type="SAM" id="MobiDB-lite"/>
    </source>
</evidence>
<dbReference type="SUPFAM" id="SSF52540">
    <property type="entry name" value="P-loop containing nucleoside triphosphate hydrolases"/>
    <property type="match status" value="1"/>
</dbReference>
<gene>
    <name evidence="8" type="primary">hrpB</name>
    <name evidence="8" type="ORF">HYN69_12670</name>
</gene>
<evidence type="ECO:0000259" key="7">
    <source>
        <dbReference type="PROSITE" id="PS51194"/>
    </source>
</evidence>